<proteinExistence type="predicted"/>
<accession>A0ABU5GYS2</accession>
<gene>
    <name evidence="1" type="ORF">SYV04_08150</name>
</gene>
<keyword evidence="2" id="KW-1185">Reference proteome</keyword>
<evidence type="ECO:0000313" key="1">
    <source>
        <dbReference type="EMBL" id="MDY7226352.1"/>
    </source>
</evidence>
<comment type="caution">
    <text evidence="1">The sequence shown here is derived from an EMBL/GenBank/DDBJ whole genome shotgun (WGS) entry which is preliminary data.</text>
</comment>
<protein>
    <submittedName>
        <fullName evidence="1">Uncharacterized protein</fullName>
    </submittedName>
</protein>
<dbReference type="RefSeq" id="WP_321545072.1">
    <property type="nucleotide sequence ID" value="NZ_JAXIVS010000002.1"/>
</dbReference>
<evidence type="ECO:0000313" key="2">
    <source>
        <dbReference type="Proteomes" id="UP001291309"/>
    </source>
</evidence>
<name>A0ABU5GYS2_9BACT</name>
<organism evidence="1 2">
    <name type="scientific">Hyalangium rubrum</name>
    <dbReference type="NCBI Taxonomy" id="3103134"/>
    <lineage>
        <taxon>Bacteria</taxon>
        <taxon>Pseudomonadati</taxon>
        <taxon>Myxococcota</taxon>
        <taxon>Myxococcia</taxon>
        <taxon>Myxococcales</taxon>
        <taxon>Cystobacterineae</taxon>
        <taxon>Archangiaceae</taxon>
        <taxon>Hyalangium</taxon>
    </lineage>
</organism>
<reference evidence="1 2" key="1">
    <citation type="submission" date="2023-12" db="EMBL/GenBank/DDBJ databases">
        <title>the genome sequence of Hyalangium sp. s54d21.</title>
        <authorList>
            <person name="Zhang X."/>
        </authorList>
    </citation>
    <scope>NUCLEOTIDE SEQUENCE [LARGE SCALE GENOMIC DNA]</scope>
    <source>
        <strain evidence="2">s54d21</strain>
    </source>
</reference>
<dbReference type="EMBL" id="JAXIVS010000002">
    <property type="protein sequence ID" value="MDY7226352.1"/>
    <property type="molecule type" value="Genomic_DNA"/>
</dbReference>
<sequence>MFRQHARVAGAYRVTFAPEAWKEIGRLSSGTFLVLQQALEQLAHQDKPTSSEEASCTHLTFTIRSLVIHCERDERTHTLTLHRLTSLSDDKGGGGPR</sequence>
<dbReference type="Proteomes" id="UP001291309">
    <property type="component" value="Unassembled WGS sequence"/>
</dbReference>